<dbReference type="InterPro" id="IPR002314">
    <property type="entry name" value="aa-tRNA-synt_IIb"/>
</dbReference>
<evidence type="ECO:0000256" key="1">
    <source>
        <dbReference type="ARBA" id="ARBA00012831"/>
    </source>
</evidence>
<dbReference type="InterPro" id="IPR004154">
    <property type="entry name" value="Anticodon-bd"/>
</dbReference>
<protein>
    <recommendedName>
        <fullName evidence="2">Proline--tRNA ligase</fullName>
        <ecNumber evidence="1">6.1.1.15</ecNumber>
    </recommendedName>
    <alternativeName>
        <fullName evidence="8">Prolyl-tRNA synthetase</fullName>
    </alternativeName>
</protein>
<dbReference type="GO" id="GO:0005524">
    <property type="term" value="F:ATP binding"/>
    <property type="evidence" value="ECO:0007669"/>
    <property type="project" value="UniProtKB-KW"/>
</dbReference>
<evidence type="ECO:0000256" key="9">
    <source>
        <dbReference type="ARBA" id="ARBA00047671"/>
    </source>
</evidence>
<dbReference type="PANTHER" id="PTHR42753">
    <property type="entry name" value="MITOCHONDRIAL RIBOSOME PROTEIN L39/PROLYL-TRNA LIGASE FAMILY MEMBER"/>
    <property type="match status" value="1"/>
</dbReference>
<dbReference type="InterPro" id="IPR044140">
    <property type="entry name" value="ProRS_anticodon_short"/>
</dbReference>
<proteinExistence type="predicted"/>
<keyword evidence="4" id="KW-0547">Nucleotide-binding</keyword>
<reference evidence="11 12" key="1">
    <citation type="journal article" date="2016" name="Nat. Commun.">
        <title>Thousands of microbial genomes shed light on interconnected biogeochemical processes in an aquifer system.</title>
        <authorList>
            <person name="Anantharaman K."/>
            <person name="Brown C.T."/>
            <person name="Hug L.A."/>
            <person name="Sharon I."/>
            <person name="Castelle C.J."/>
            <person name="Probst A.J."/>
            <person name="Thomas B.C."/>
            <person name="Singh A."/>
            <person name="Wilkins M.J."/>
            <person name="Karaoz U."/>
            <person name="Brodie E.L."/>
            <person name="Williams K.H."/>
            <person name="Hubbard S.S."/>
            <person name="Banfield J.F."/>
        </authorList>
    </citation>
    <scope>NUCLEOTIDE SEQUENCE [LARGE SCALE GENOMIC DNA]</scope>
</reference>
<dbReference type="EC" id="6.1.1.15" evidence="1"/>
<evidence type="ECO:0000256" key="2">
    <source>
        <dbReference type="ARBA" id="ARBA00019110"/>
    </source>
</evidence>
<evidence type="ECO:0000256" key="4">
    <source>
        <dbReference type="ARBA" id="ARBA00022741"/>
    </source>
</evidence>
<dbReference type="Proteomes" id="UP000177382">
    <property type="component" value="Unassembled WGS sequence"/>
</dbReference>
<organism evidence="11 12">
    <name type="scientific">Candidatus Woesebacteria bacterium RBG_16_42_24</name>
    <dbReference type="NCBI Taxonomy" id="1802485"/>
    <lineage>
        <taxon>Bacteria</taxon>
        <taxon>Candidatus Woeseibacteriota</taxon>
    </lineage>
</organism>
<evidence type="ECO:0000313" key="11">
    <source>
        <dbReference type="EMBL" id="OGM15301.1"/>
    </source>
</evidence>
<dbReference type="GO" id="GO:0006433">
    <property type="term" value="P:prolyl-tRNA aminoacylation"/>
    <property type="evidence" value="ECO:0007669"/>
    <property type="project" value="InterPro"/>
</dbReference>
<comment type="caution">
    <text evidence="11">The sequence shown here is derived from an EMBL/GenBank/DDBJ whole genome shotgun (WGS) entry which is preliminary data.</text>
</comment>
<feature type="domain" description="Aminoacyl-transfer RNA synthetases class-II family profile" evidence="10">
    <location>
        <begin position="38"/>
        <end position="325"/>
    </location>
</feature>
<dbReference type="PANTHER" id="PTHR42753:SF2">
    <property type="entry name" value="PROLINE--TRNA LIGASE"/>
    <property type="match status" value="1"/>
</dbReference>
<dbReference type="GO" id="GO:0004827">
    <property type="term" value="F:proline-tRNA ligase activity"/>
    <property type="evidence" value="ECO:0007669"/>
    <property type="project" value="UniProtKB-EC"/>
</dbReference>
<gene>
    <name evidence="11" type="ORF">A2V97_01575</name>
</gene>
<dbReference type="SUPFAM" id="SSF52954">
    <property type="entry name" value="Class II aaRS ABD-related"/>
    <property type="match status" value="1"/>
</dbReference>
<comment type="catalytic activity">
    <reaction evidence="9">
        <text>tRNA(Pro) + L-proline + ATP = L-prolyl-tRNA(Pro) + AMP + diphosphate</text>
        <dbReference type="Rhea" id="RHEA:14305"/>
        <dbReference type="Rhea" id="RHEA-COMP:9700"/>
        <dbReference type="Rhea" id="RHEA-COMP:9702"/>
        <dbReference type="ChEBI" id="CHEBI:30616"/>
        <dbReference type="ChEBI" id="CHEBI:33019"/>
        <dbReference type="ChEBI" id="CHEBI:60039"/>
        <dbReference type="ChEBI" id="CHEBI:78442"/>
        <dbReference type="ChEBI" id="CHEBI:78532"/>
        <dbReference type="ChEBI" id="CHEBI:456215"/>
        <dbReference type="EC" id="6.1.1.15"/>
    </reaction>
</comment>
<dbReference type="Pfam" id="PF00587">
    <property type="entry name" value="tRNA-synt_2b"/>
    <property type="match status" value="1"/>
</dbReference>
<dbReference type="CDD" id="cd00861">
    <property type="entry name" value="ProRS_anticodon_short"/>
    <property type="match status" value="1"/>
</dbReference>
<evidence type="ECO:0000313" key="12">
    <source>
        <dbReference type="Proteomes" id="UP000177382"/>
    </source>
</evidence>
<keyword evidence="6" id="KW-0648">Protein biosynthesis</keyword>
<dbReference type="InterPro" id="IPR045864">
    <property type="entry name" value="aa-tRNA-synth_II/BPL/LPL"/>
</dbReference>
<dbReference type="Gene3D" id="3.40.50.800">
    <property type="entry name" value="Anticodon-binding domain"/>
    <property type="match status" value="1"/>
</dbReference>
<dbReference type="InterPro" id="IPR050062">
    <property type="entry name" value="Pro-tRNA_synthetase"/>
</dbReference>
<dbReference type="GO" id="GO:0005829">
    <property type="term" value="C:cytosol"/>
    <property type="evidence" value="ECO:0007669"/>
    <property type="project" value="TreeGrafter"/>
</dbReference>
<evidence type="ECO:0000259" key="10">
    <source>
        <dbReference type="PROSITE" id="PS50862"/>
    </source>
</evidence>
<dbReference type="SUPFAM" id="SSF55681">
    <property type="entry name" value="Class II aaRS and biotin synthetases"/>
    <property type="match status" value="1"/>
</dbReference>
<dbReference type="PROSITE" id="PS50862">
    <property type="entry name" value="AA_TRNA_LIGASE_II"/>
    <property type="match status" value="1"/>
</dbReference>
<dbReference type="InterPro" id="IPR002316">
    <property type="entry name" value="Pro-tRNA-ligase_IIa"/>
</dbReference>
<dbReference type="AlphaFoldDB" id="A0A1F7XJT2"/>
<evidence type="ECO:0000256" key="7">
    <source>
        <dbReference type="ARBA" id="ARBA00023146"/>
    </source>
</evidence>
<keyword evidence="7" id="KW-0030">Aminoacyl-tRNA synthetase</keyword>
<dbReference type="EMBL" id="MGFX01000006">
    <property type="protein sequence ID" value="OGM15301.1"/>
    <property type="molecule type" value="Genomic_DNA"/>
</dbReference>
<keyword evidence="3" id="KW-0436">Ligase</keyword>
<dbReference type="InterPro" id="IPR006195">
    <property type="entry name" value="aa-tRNA-synth_II"/>
</dbReference>
<name>A0A1F7XJT2_9BACT</name>
<evidence type="ECO:0000256" key="6">
    <source>
        <dbReference type="ARBA" id="ARBA00022917"/>
    </source>
</evidence>
<dbReference type="Gene3D" id="3.30.930.10">
    <property type="entry name" value="Bira Bifunctional Protein, Domain 2"/>
    <property type="match status" value="1"/>
</dbReference>
<dbReference type="Pfam" id="PF03129">
    <property type="entry name" value="HGTP_anticodon"/>
    <property type="match status" value="1"/>
</dbReference>
<evidence type="ECO:0000256" key="8">
    <source>
        <dbReference type="ARBA" id="ARBA00029731"/>
    </source>
</evidence>
<dbReference type="InterPro" id="IPR036621">
    <property type="entry name" value="Anticodon-bd_dom_sf"/>
</dbReference>
<dbReference type="STRING" id="1802485.A2V97_01575"/>
<dbReference type="PRINTS" id="PR01046">
    <property type="entry name" value="TRNASYNTHPRO"/>
</dbReference>
<evidence type="ECO:0000256" key="3">
    <source>
        <dbReference type="ARBA" id="ARBA00022598"/>
    </source>
</evidence>
<keyword evidence="5" id="KW-0067">ATP-binding</keyword>
<accession>A0A1F7XJT2</accession>
<evidence type="ECO:0000256" key="5">
    <source>
        <dbReference type="ARBA" id="ARBA00022840"/>
    </source>
</evidence>
<sequence length="415" mass="47719">MLQSKIFPKTRKEAPKEAESVNHKLLVRAGFIDQLMAGSWTLLPLGWRVVTKINQIIREEMNAIGGQEMLMPLLHPREIWGETGRWGSSKDNPLGAQEIMYQFKDIRGREFALSFTHEEIVMDLLRKNIKSYVDLPLYVYHFSTKFRNEPRARSGILRAREFMMKDLYSAHVSEDDLMDFYEKAKRAYSKIFTRLGFDFRITEASGGVFTTNRTHEFQVLANTGEDIIFYCDKCDWGQNKEIFNGKAGRKCPKCKNGKVIEAKAIEVGNIFPLGTWYAERMRVYYTDKTGMKKPVWFGSYGIGPTRVLGALVEVSHDEDGIIWNPVVAPFDIHLIELPGGKAKEVYERLTKEGRDVLWDDRDVAAGEKFVDSDLIGIPVRLVVSEKTGDKIEWKERTSEKIETLSLEEILQSLRK</sequence>